<dbReference type="SUPFAM" id="SSF51161">
    <property type="entry name" value="Trimeric LpxA-like enzymes"/>
    <property type="match status" value="1"/>
</dbReference>
<dbReference type="CDD" id="cd03349">
    <property type="entry name" value="LbH_XAT"/>
    <property type="match status" value="1"/>
</dbReference>
<name>A0ABX7QLS6_9FLAO</name>
<protein>
    <submittedName>
        <fullName evidence="5">CatB-related O-acetyltransferase</fullName>
    </submittedName>
</protein>
<organism evidence="5 6">
    <name type="scientific">Flavobacterium endoglycinae</name>
    <dbReference type="NCBI Taxonomy" id="2816357"/>
    <lineage>
        <taxon>Bacteria</taxon>
        <taxon>Pseudomonadati</taxon>
        <taxon>Bacteroidota</taxon>
        <taxon>Flavobacteriia</taxon>
        <taxon>Flavobacteriales</taxon>
        <taxon>Flavobacteriaceae</taxon>
        <taxon>Flavobacterium</taxon>
    </lineage>
</organism>
<evidence type="ECO:0000313" key="6">
    <source>
        <dbReference type="Proteomes" id="UP000663440"/>
    </source>
</evidence>
<keyword evidence="3" id="KW-0677">Repeat</keyword>
<dbReference type="InterPro" id="IPR001451">
    <property type="entry name" value="Hexapep"/>
</dbReference>
<evidence type="ECO:0000256" key="3">
    <source>
        <dbReference type="ARBA" id="ARBA00022737"/>
    </source>
</evidence>
<evidence type="ECO:0000256" key="2">
    <source>
        <dbReference type="ARBA" id="ARBA00022679"/>
    </source>
</evidence>
<evidence type="ECO:0000256" key="4">
    <source>
        <dbReference type="ARBA" id="ARBA00023315"/>
    </source>
</evidence>
<sequence>MVTVDKTYFGKYNTIYDNVILSNVTLGDFTYVAANSSIIYTKIGNYCSIASNVKCGLGFHPSKIFVSTHPVFYSLSQQSQIAFVDKSYFEEYRSIEIGNDVWIGENVTIVGGVKIGDGAIIAAGAVVTKDIPPYGVVGGVPGKLIKYRFEQNEIDFLLKLKWWDFDYKVVKENVLLFHDIKQLMNSSFNKWNL</sequence>
<proteinExistence type="inferred from homology"/>
<keyword evidence="6" id="KW-1185">Reference proteome</keyword>
<dbReference type="PROSITE" id="PS00101">
    <property type="entry name" value="HEXAPEP_TRANSFERASES"/>
    <property type="match status" value="1"/>
</dbReference>
<dbReference type="Gene3D" id="2.160.10.10">
    <property type="entry name" value="Hexapeptide repeat proteins"/>
    <property type="match status" value="1"/>
</dbReference>
<dbReference type="Proteomes" id="UP000663440">
    <property type="component" value="Chromosome"/>
</dbReference>
<dbReference type="Pfam" id="PF00132">
    <property type="entry name" value="Hexapep"/>
    <property type="match status" value="1"/>
</dbReference>
<evidence type="ECO:0000313" key="5">
    <source>
        <dbReference type="EMBL" id="QSW91588.1"/>
    </source>
</evidence>
<dbReference type="InterPro" id="IPR050179">
    <property type="entry name" value="Trans_hexapeptide_repeat"/>
</dbReference>
<keyword evidence="4" id="KW-0012">Acyltransferase</keyword>
<comment type="similarity">
    <text evidence="1">Belongs to the transferase hexapeptide repeat family.</text>
</comment>
<evidence type="ECO:0000256" key="1">
    <source>
        <dbReference type="ARBA" id="ARBA00007274"/>
    </source>
</evidence>
<gene>
    <name evidence="5" type="ORF">J0383_14295</name>
</gene>
<keyword evidence="2" id="KW-0808">Transferase</keyword>
<dbReference type="PANTHER" id="PTHR43300:SF11">
    <property type="entry name" value="ACETYLTRANSFERASE RV3034C-RELATED"/>
    <property type="match status" value="1"/>
</dbReference>
<dbReference type="InterPro" id="IPR018357">
    <property type="entry name" value="Hexapep_transf_CS"/>
</dbReference>
<dbReference type="EMBL" id="CP071448">
    <property type="protein sequence ID" value="QSW91588.1"/>
    <property type="molecule type" value="Genomic_DNA"/>
</dbReference>
<accession>A0ABX7QLS6</accession>
<reference evidence="5 6" key="1">
    <citation type="submission" date="2021-03" db="EMBL/GenBank/DDBJ databases">
        <title>Flavobacterium kribbensis sp. nov, an endophytic bacteria, isolated from soybean.</title>
        <authorList>
            <person name="Lee J."/>
            <person name="Seo J."/>
        </authorList>
    </citation>
    <scope>NUCLEOTIDE SEQUENCE [LARGE SCALE GENOMIC DNA]</scope>
    <source>
        <strain evidence="5 6">BB8</strain>
    </source>
</reference>
<dbReference type="InterPro" id="IPR011004">
    <property type="entry name" value="Trimer_LpxA-like_sf"/>
</dbReference>
<dbReference type="PANTHER" id="PTHR43300">
    <property type="entry name" value="ACETYLTRANSFERASE"/>
    <property type="match status" value="1"/>
</dbReference>